<evidence type="ECO:0000256" key="2">
    <source>
        <dbReference type="SAM" id="Phobius"/>
    </source>
</evidence>
<gene>
    <name evidence="3" type="ORF">POBO1169_LOCUS5855</name>
</gene>
<feature type="compositionally biased region" description="Basic and acidic residues" evidence="1">
    <location>
        <begin position="320"/>
        <end position="331"/>
    </location>
</feature>
<dbReference type="AlphaFoldDB" id="A0A7S0N6D5"/>
<protein>
    <submittedName>
        <fullName evidence="3">Uncharacterized protein</fullName>
    </submittedName>
</protein>
<feature type="transmembrane region" description="Helical" evidence="2">
    <location>
        <begin position="116"/>
        <end position="134"/>
    </location>
</feature>
<dbReference type="EMBL" id="HBFA01011232">
    <property type="protein sequence ID" value="CAD8659402.1"/>
    <property type="molecule type" value="Transcribed_RNA"/>
</dbReference>
<evidence type="ECO:0000256" key="1">
    <source>
        <dbReference type="SAM" id="MobiDB-lite"/>
    </source>
</evidence>
<evidence type="ECO:0000313" key="3">
    <source>
        <dbReference type="EMBL" id="CAD8659402.1"/>
    </source>
</evidence>
<name>A0A7S0N6D5_9CHLO</name>
<feature type="region of interest" description="Disordered" evidence="1">
    <location>
        <begin position="181"/>
        <end position="215"/>
    </location>
</feature>
<keyword evidence="2" id="KW-0812">Transmembrane</keyword>
<keyword evidence="2" id="KW-0472">Membrane</keyword>
<feature type="compositionally biased region" description="Basic and acidic residues" evidence="1">
    <location>
        <begin position="269"/>
        <end position="312"/>
    </location>
</feature>
<sequence length="390" mass="42143">MAPKDIEALRAKIAQAQAAGFRTPRNNVLDNLTNSIESVKKTVKKGQGLKLDDVRKICAEKVKVMSEAFKSFKARLDTNSCGEILTRTTTACALIPRCITSSLEALERWKAGSSKLVASIAAFVFLLVCAAFFLSPNQIMSALPEFSSVDNVVEVDNVSAAPPIGEVDPTTGMVEDDILGSHIFGQTGPANSQFPADPKASGFGADGLGVPADPNSLQAQVAPSIVDFSRNNLLGTEPIVDPTPPAEDPEPEAAAAPTMDGREARRRTTPRERRMAAREEEAKLKQAQEAEHHEKKQKEEEDKRKKKEEENTNKSASRRRKEEEEGSDKAATDASQSARGQRAAKKEERAKAAAEAVYKSVLEGKTGVLKVPRKVGKAVEVIPETSQKRG</sequence>
<organism evidence="3">
    <name type="scientific">Pyramimonas obovata</name>
    <dbReference type="NCBI Taxonomy" id="1411642"/>
    <lineage>
        <taxon>Eukaryota</taxon>
        <taxon>Viridiplantae</taxon>
        <taxon>Chlorophyta</taxon>
        <taxon>Pyramimonadophyceae</taxon>
        <taxon>Pyramimonadales</taxon>
        <taxon>Pyramimonadaceae</taxon>
        <taxon>Pyramimonas</taxon>
        <taxon>Pyramimonas incertae sedis</taxon>
    </lineage>
</organism>
<feature type="region of interest" description="Disordered" evidence="1">
    <location>
        <begin position="234"/>
        <end position="355"/>
    </location>
</feature>
<accession>A0A7S0N6D5</accession>
<keyword evidence="2" id="KW-1133">Transmembrane helix</keyword>
<reference evidence="3" key="1">
    <citation type="submission" date="2021-01" db="EMBL/GenBank/DDBJ databases">
        <authorList>
            <person name="Corre E."/>
            <person name="Pelletier E."/>
            <person name="Niang G."/>
            <person name="Scheremetjew M."/>
            <person name="Finn R."/>
            <person name="Kale V."/>
            <person name="Holt S."/>
            <person name="Cochrane G."/>
            <person name="Meng A."/>
            <person name="Brown T."/>
            <person name="Cohen L."/>
        </authorList>
    </citation>
    <scope>NUCLEOTIDE SEQUENCE</scope>
    <source>
        <strain evidence="3">CCMP722</strain>
    </source>
</reference>
<proteinExistence type="predicted"/>